<dbReference type="EMBL" id="MN738786">
    <property type="protein sequence ID" value="QHT36732.1"/>
    <property type="molecule type" value="Genomic_DNA"/>
</dbReference>
<protein>
    <submittedName>
        <fullName evidence="2">Uncharacterized protein</fullName>
    </submittedName>
</protein>
<reference evidence="2" key="1">
    <citation type="journal article" date="2020" name="Nature">
        <title>Giant virus diversity and host interactions through global metagenomics.</title>
        <authorList>
            <person name="Schulz F."/>
            <person name="Roux S."/>
            <person name="Paez-Espino D."/>
            <person name="Jungbluth S."/>
            <person name="Walsh D.A."/>
            <person name="Denef V.J."/>
            <person name="McMahon K.D."/>
            <person name="Konstantinidis K.T."/>
            <person name="Eloe-Fadrosh E.A."/>
            <person name="Kyrpides N.C."/>
            <person name="Woyke T."/>
        </authorList>
    </citation>
    <scope>NUCLEOTIDE SEQUENCE</scope>
    <source>
        <strain evidence="2">GVMAG-S-ERX555967-130</strain>
    </source>
</reference>
<evidence type="ECO:0000313" key="2">
    <source>
        <dbReference type="EMBL" id="QHT36732.1"/>
    </source>
</evidence>
<name>A0A6C0F6B9_9ZZZZ</name>
<proteinExistence type="predicted"/>
<organism evidence="2">
    <name type="scientific">viral metagenome</name>
    <dbReference type="NCBI Taxonomy" id="1070528"/>
    <lineage>
        <taxon>unclassified sequences</taxon>
        <taxon>metagenomes</taxon>
        <taxon>organismal metagenomes</taxon>
    </lineage>
</organism>
<feature type="region of interest" description="Disordered" evidence="1">
    <location>
        <begin position="208"/>
        <end position="238"/>
    </location>
</feature>
<accession>A0A6C0F6B9</accession>
<feature type="region of interest" description="Disordered" evidence="1">
    <location>
        <begin position="34"/>
        <end position="61"/>
    </location>
</feature>
<sequence>MNDENAIPMNDKVIVMNDGKEITSDIRDIRDIRNTPPTIYKKNPPRETVARPPVPDQTVARPSVPDKIKMTRTSTDYGVVVSCFSYETIGTETRETRLVLVVFDIKANIKSNIKAKVKHKNIDGLCKLYAVLIQLYSLYKYEIDLLTTQMIEIDYEGDEEFVKIIEKYMGKEQLRIDRERKIIIVDLSVFLEAFGRAKCPIYIQRAGSYKKKRKKRPTKRKNRKSFKKRKSKRKTKRR</sequence>
<evidence type="ECO:0000256" key="1">
    <source>
        <dbReference type="SAM" id="MobiDB-lite"/>
    </source>
</evidence>
<dbReference type="AlphaFoldDB" id="A0A6C0F6B9"/>